<evidence type="ECO:0000313" key="3">
    <source>
        <dbReference type="Proteomes" id="UP001521785"/>
    </source>
</evidence>
<dbReference type="SUPFAM" id="SSF56112">
    <property type="entry name" value="Protein kinase-like (PK-like)"/>
    <property type="match status" value="1"/>
</dbReference>
<feature type="compositionally biased region" description="Acidic residues" evidence="1">
    <location>
        <begin position="1241"/>
        <end position="1250"/>
    </location>
</feature>
<dbReference type="Proteomes" id="UP001521785">
    <property type="component" value="Unassembled WGS sequence"/>
</dbReference>
<evidence type="ECO:0000256" key="1">
    <source>
        <dbReference type="SAM" id="MobiDB-lite"/>
    </source>
</evidence>
<comment type="caution">
    <text evidence="2">The sequence shown here is derived from an EMBL/GenBank/DDBJ whole genome shotgun (WGS) entry which is preliminary data.</text>
</comment>
<reference evidence="2 3" key="1">
    <citation type="submission" date="2024-02" db="EMBL/GenBank/DDBJ databases">
        <title>De novo assembly and annotation of 12 fungi associated with fruit tree decline syndrome in Ontario, Canada.</title>
        <authorList>
            <person name="Sulman M."/>
            <person name="Ellouze W."/>
            <person name="Ilyukhin E."/>
        </authorList>
    </citation>
    <scope>NUCLEOTIDE SEQUENCE [LARGE SCALE GENOMIC DNA]</scope>
    <source>
        <strain evidence="2 3">M42-189</strain>
    </source>
</reference>
<gene>
    <name evidence="2" type="ORF">SLS60_003102</name>
</gene>
<keyword evidence="3" id="KW-1185">Reference proteome</keyword>
<protein>
    <recommendedName>
        <fullName evidence="4">Protein kinase domain-containing protein</fullName>
    </recommendedName>
</protein>
<feature type="region of interest" description="Disordered" evidence="1">
    <location>
        <begin position="1161"/>
        <end position="1250"/>
    </location>
</feature>
<evidence type="ECO:0008006" key="4">
    <source>
        <dbReference type="Google" id="ProtNLM"/>
    </source>
</evidence>
<organism evidence="2 3">
    <name type="scientific">Paraconiothyrium brasiliense</name>
    <dbReference type="NCBI Taxonomy" id="300254"/>
    <lineage>
        <taxon>Eukaryota</taxon>
        <taxon>Fungi</taxon>
        <taxon>Dikarya</taxon>
        <taxon>Ascomycota</taxon>
        <taxon>Pezizomycotina</taxon>
        <taxon>Dothideomycetes</taxon>
        <taxon>Pleosporomycetidae</taxon>
        <taxon>Pleosporales</taxon>
        <taxon>Massarineae</taxon>
        <taxon>Didymosphaeriaceae</taxon>
        <taxon>Paraconiothyrium</taxon>
    </lineage>
</organism>
<proteinExistence type="predicted"/>
<evidence type="ECO:0000313" key="2">
    <source>
        <dbReference type="EMBL" id="KAL1608163.1"/>
    </source>
</evidence>
<accession>A0ABR3RV53</accession>
<name>A0ABR3RV53_9PLEO</name>
<dbReference type="EMBL" id="JAKJXO020000003">
    <property type="protein sequence ID" value="KAL1608163.1"/>
    <property type="molecule type" value="Genomic_DNA"/>
</dbReference>
<sequence>MSTHGAASRTLKLPAGCPKIPDSVPRDDLVAVVVVKHNDAYGVNHTSAYECRELSKMNPVTGRNQSCEAQIYLHRLVDRSNYSFGKGHLPKREPQIESDLVSESVLNAVSGSAPGPESEGEVDQARQTPTYDVYLPIRSAVKQLFEMIPDREAGCWRIEAKSLAVVTVDGVEIQKPQPRSTATKKRKTNPLGPLPHTLYLDASVVNVITFGNISIDLYLIQSPVEVSRSDHDFRTNNLQEELHDINSGVEDWAKDVYIWDHHHKKQVSSNSWRVTQRFTGKLATAKIYHHVNGIDDRDREMLMFSKQNVHDSIVHYQLATELHGVPAAITDTHESMISFAAMQPDLPSIHPGVRFKLAAAMFRPLFSALEWLHHSRIIHGSVTPASVLVQVVGGQLSKLILVDYSCVYLVQMGEDMPKELMRHESAQAMEIIETCSNLWTLRQKPLPEWKPEPAMAQLTRQAEHQFAMVKQACNDFYYRVPEFWRIKAREKMLELLALKERKWEQAREAQVNNSRLLQIGPLMQADLQKIMVEWKRLTPYRSSEGDTIVNQFDNEDQAMILTLGHAYLDDLSNAVCSAKVYPELPLPYEICSKLRTLEGEDREPWRTFRIQQTQEFNVQFTGSRPKVLQIESRSLANYFAACLETYPSLRNHIIKQYDIEIVPNGGWLLPEIVGAFHERLKKRIQLPPNINSTLEALRNVNAEGVLVVPESYDICYHRPSQMFNVTQMHRTATLSQLTPVLSDSRIRCNNFIEVRGQPSLEGNFVPLPMLSMFAEAFRVNITHQPDPRYGNSMHHPSDFSRMTSRIVLAHEGLVAFASMTRTQNQVSHCPKDEEDFQRSEKFLYTYFGDLKVLPKTSDRMHEYPRPAHWSQYRIAEQLEAGMEASKRKTLNPIAVFSKSPRSSYMSETSRTVSVSMDRDPGAPCHLAHAIRERVRVIAQARVPFERPIEDTDPDGAIAQLQRRAINASQSKGVTGAFLQKNPNLLRKPHGHLDDPNQPFYPVQYDRAVRENNLQVIGMRKRWEMTLDKGETWEGATGLVRHPLWAEASDDGVPLESSVRRELELADARLRAEPTEVDDASVDQKRAPDTLLGNQKTISEHPRGFVGNVDRLSPFHPKFGVAVGSSDFAGLKYPSAVRAMDNRSFENLPNSTVVHVPRGLLRRDEKPSSTHSFFEGQTRMRPNGMSRGEHRRQMMTSTERAMAERFPEQQLPSGVEDESVPNTEPDTGVPEDWEGDSKMTDADEDWVERDE</sequence>
<dbReference type="InterPro" id="IPR011009">
    <property type="entry name" value="Kinase-like_dom_sf"/>
</dbReference>